<reference evidence="7 8" key="1">
    <citation type="journal article" date="2019" name="Int. J. Syst. Evol. Microbiol.">
        <title>The Global Catalogue of Microorganisms (GCM) 10K type strain sequencing project: providing services to taxonomists for standard genome sequencing and annotation.</title>
        <authorList>
            <consortium name="The Broad Institute Genomics Platform"/>
            <consortium name="The Broad Institute Genome Sequencing Center for Infectious Disease"/>
            <person name="Wu L."/>
            <person name="Ma J."/>
        </authorList>
    </citation>
    <scope>NUCLEOTIDE SEQUENCE [LARGE SCALE GENOMIC DNA]</scope>
    <source>
        <strain evidence="7 8">JCM 16227</strain>
    </source>
</reference>
<evidence type="ECO:0000256" key="2">
    <source>
        <dbReference type="ARBA" id="ARBA00022573"/>
    </source>
</evidence>
<dbReference type="PANTHER" id="PTHR43467">
    <property type="entry name" value="COBALT-PRECORRIN-2 C(20)-METHYLTRANSFERASE"/>
    <property type="match status" value="1"/>
</dbReference>
<proteinExistence type="predicted"/>
<dbReference type="RefSeq" id="WP_006894642.1">
    <property type="nucleotide sequence ID" value="NZ_BAAARB010000001.1"/>
</dbReference>
<dbReference type="InterPro" id="IPR035996">
    <property type="entry name" value="4pyrrol_Methylase_sf"/>
</dbReference>
<gene>
    <name evidence="7" type="primary">cobF</name>
    <name evidence="7" type="ORF">GCM10009855_01520</name>
</gene>
<dbReference type="CDD" id="cd11643">
    <property type="entry name" value="Precorrin-6A-synthase"/>
    <property type="match status" value="1"/>
</dbReference>
<name>A0ABN3H2C5_9ACTN</name>
<evidence type="ECO:0000256" key="5">
    <source>
        <dbReference type="ARBA" id="ARBA00022691"/>
    </source>
</evidence>
<comment type="pathway">
    <text evidence="1">Cofactor biosynthesis; adenosylcobalamin biosynthesis.</text>
</comment>
<keyword evidence="3" id="KW-0489">Methyltransferase</keyword>
<evidence type="ECO:0000256" key="3">
    <source>
        <dbReference type="ARBA" id="ARBA00022603"/>
    </source>
</evidence>
<feature type="domain" description="Tetrapyrrole methylase" evidence="6">
    <location>
        <begin position="5"/>
        <end position="222"/>
    </location>
</feature>
<evidence type="ECO:0000256" key="1">
    <source>
        <dbReference type="ARBA" id="ARBA00004953"/>
    </source>
</evidence>
<keyword evidence="4" id="KW-0808">Transferase</keyword>
<dbReference type="NCBIfam" id="TIGR02434">
    <property type="entry name" value="CobF"/>
    <property type="match status" value="1"/>
</dbReference>
<organism evidence="7 8">
    <name type="scientific">Gordonia cholesterolivorans</name>
    <dbReference type="NCBI Taxonomy" id="559625"/>
    <lineage>
        <taxon>Bacteria</taxon>
        <taxon>Bacillati</taxon>
        <taxon>Actinomycetota</taxon>
        <taxon>Actinomycetes</taxon>
        <taxon>Mycobacteriales</taxon>
        <taxon>Gordoniaceae</taxon>
        <taxon>Gordonia</taxon>
    </lineage>
</organism>
<dbReference type="Gene3D" id="3.30.950.10">
    <property type="entry name" value="Methyltransferase, Cobalt-precorrin-4 Transmethylase, Domain 2"/>
    <property type="match status" value="1"/>
</dbReference>
<dbReference type="Gene3D" id="3.40.1010.10">
    <property type="entry name" value="Cobalt-precorrin-4 Transmethylase, Domain 1"/>
    <property type="match status" value="1"/>
</dbReference>
<keyword evidence="2" id="KW-0169">Cobalamin biosynthesis</keyword>
<dbReference type="Proteomes" id="UP001501170">
    <property type="component" value="Unassembled WGS sequence"/>
</dbReference>
<keyword evidence="8" id="KW-1185">Reference proteome</keyword>
<dbReference type="PANTHER" id="PTHR43467:SF1">
    <property type="entry name" value="PRECORRIN-6A SYNTHASE [DEACETYLATING]"/>
    <property type="match status" value="1"/>
</dbReference>
<dbReference type="SUPFAM" id="SSF53790">
    <property type="entry name" value="Tetrapyrrole methylase"/>
    <property type="match status" value="1"/>
</dbReference>
<comment type="caution">
    <text evidence="7">The sequence shown here is derived from an EMBL/GenBank/DDBJ whole genome shotgun (WGS) entry which is preliminary data.</text>
</comment>
<dbReference type="EMBL" id="BAAARB010000001">
    <property type="protein sequence ID" value="GAA2365963.1"/>
    <property type="molecule type" value="Genomic_DNA"/>
</dbReference>
<keyword evidence="5" id="KW-0949">S-adenosyl-L-methionine</keyword>
<dbReference type="InterPro" id="IPR000878">
    <property type="entry name" value="4pyrrol_Mease"/>
</dbReference>
<evidence type="ECO:0000256" key="4">
    <source>
        <dbReference type="ARBA" id="ARBA00022679"/>
    </source>
</evidence>
<sequence>MLLRVIGIGPGSPRQITLEAVDAIGATDVFFLLDKGSRTSELTALREKFLTEYGAPGHRVVAIADPPRDRRPDDYEAEVRRWHAARVDAVRAAVSEHLRPGETGGFLVWGDPALYDSTLRILDQLAARDDVSVEVEVIAGVTSASALTAAHGIVAHGIGEPILTTTGRRLSATPAGADANQIVMLDSDLAFRETAAPDDLVYWGAYLGTEHEILVSGRVADVTAEIEEKRARARERLGWIMDIYLLQKAR</sequence>
<accession>A0ABN3H2C5</accession>
<dbReference type="InterPro" id="IPR014777">
    <property type="entry name" value="4pyrrole_Mease_sub1"/>
</dbReference>
<evidence type="ECO:0000313" key="7">
    <source>
        <dbReference type="EMBL" id="GAA2365963.1"/>
    </source>
</evidence>
<evidence type="ECO:0000259" key="6">
    <source>
        <dbReference type="Pfam" id="PF00590"/>
    </source>
</evidence>
<protein>
    <submittedName>
        <fullName evidence="7">Precorrin-6A synthase (Deacetylating)</fullName>
    </submittedName>
</protein>
<dbReference type="InterPro" id="IPR014776">
    <property type="entry name" value="4pyrrole_Mease_sub2"/>
</dbReference>
<dbReference type="InterPro" id="IPR012797">
    <property type="entry name" value="CobF"/>
</dbReference>
<dbReference type="PIRSF" id="PIRSF036525">
    <property type="entry name" value="CobF"/>
    <property type="match status" value="1"/>
</dbReference>
<dbReference type="Pfam" id="PF00590">
    <property type="entry name" value="TP_methylase"/>
    <property type="match status" value="1"/>
</dbReference>
<evidence type="ECO:0000313" key="8">
    <source>
        <dbReference type="Proteomes" id="UP001501170"/>
    </source>
</evidence>